<feature type="region of interest" description="Disordered" evidence="1">
    <location>
        <begin position="82"/>
        <end position="106"/>
    </location>
</feature>
<dbReference type="HOGENOM" id="CLU_2221881_0_0_4"/>
<evidence type="ECO:0000313" key="3">
    <source>
        <dbReference type="EMBL" id="EPD98630.1"/>
    </source>
</evidence>
<proteinExistence type="predicted"/>
<dbReference type="RefSeq" id="WP_016474852.1">
    <property type="nucleotide sequence ID" value="NZ_KE150480.1"/>
</dbReference>
<feature type="domain" description="Nitroreductase" evidence="2">
    <location>
        <begin position="19"/>
        <end position="81"/>
    </location>
</feature>
<dbReference type="EMBL" id="ATCF01000022">
    <property type="protein sequence ID" value="EPD98630.1"/>
    <property type="molecule type" value="Genomic_DNA"/>
</dbReference>
<dbReference type="AlphaFoldDB" id="S3BH13"/>
<dbReference type="Proteomes" id="UP000014400">
    <property type="component" value="Unassembled WGS sequence"/>
</dbReference>
<dbReference type="GO" id="GO:0016491">
    <property type="term" value="F:oxidoreductase activity"/>
    <property type="evidence" value="ECO:0007669"/>
    <property type="project" value="InterPro"/>
</dbReference>
<dbReference type="PATRIC" id="fig|1203554.3.peg.1751"/>
<evidence type="ECO:0000259" key="2">
    <source>
        <dbReference type="Pfam" id="PF00881"/>
    </source>
</evidence>
<evidence type="ECO:0000313" key="4">
    <source>
        <dbReference type="Proteomes" id="UP000014400"/>
    </source>
</evidence>
<comment type="caution">
    <text evidence="3">The sequence shown here is derived from an EMBL/GenBank/DDBJ whole genome shotgun (WGS) entry which is preliminary data.</text>
</comment>
<dbReference type="Pfam" id="PF00881">
    <property type="entry name" value="Nitroreductase"/>
    <property type="match status" value="1"/>
</dbReference>
<organism evidence="3 4">
    <name type="scientific">Sutterella wadsworthensis HGA0223</name>
    <dbReference type="NCBI Taxonomy" id="1203554"/>
    <lineage>
        <taxon>Bacteria</taxon>
        <taxon>Pseudomonadati</taxon>
        <taxon>Pseudomonadota</taxon>
        <taxon>Betaproteobacteria</taxon>
        <taxon>Burkholderiales</taxon>
        <taxon>Sutterellaceae</taxon>
        <taxon>Sutterella</taxon>
    </lineage>
</organism>
<dbReference type="InterPro" id="IPR000415">
    <property type="entry name" value="Nitroreductase-like"/>
</dbReference>
<sequence>MKNAQDQGRRYFAGLHQGSEAELVAWEARQAYIGMGFLLFAAAGMGIDSTALEGVDFPKLNEILGLDEKNLTAIAAVSLGYRSPKDGNAQRPKSRLTRDELFTSLD</sequence>
<feature type="compositionally biased region" description="Basic and acidic residues" evidence="1">
    <location>
        <begin position="96"/>
        <end position="106"/>
    </location>
</feature>
<dbReference type="STRING" id="1203554.HMPREF1476_01669"/>
<evidence type="ECO:0000256" key="1">
    <source>
        <dbReference type="SAM" id="MobiDB-lite"/>
    </source>
</evidence>
<keyword evidence="4" id="KW-1185">Reference proteome</keyword>
<name>S3BH13_9BURK</name>
<reference evidence="3 4" key="1">
    <citation type="submission" date="2013-04" db="EMBL/GenBank/DDBJ databases">
        <title>The Genome Sequence of Sutterella wadsworthensis HGA0223.</title>
        <authorList>
            <consortium name="The Broad Institute Genomics Platform"/>
            <person name="Earl A."/>
            <person name="Ward D."/>
            <person name="Feldgarden M."/>
            <person name="Gevers D."/>
            <person name="Schmidt T.M."/>
            <person name="Dover J."/>
            <person name="Dai D."/>
            <person name="Walker B."/>
            <person name="Young S."/>
            <person name="Zeng Q."/>
            <person name="Gargeya S."/>
            <person name="Fitzgerald M."/>
            <person name="Haas B."/>
            <person name="Abouelleil A."/>
            <person name="Allen A.W."/>
            <person name="Alvarado L."/>
            <person name="Arachchi H.M."/>
            <person name="Berlin A.M."/>
            <person name="Chapman S.B."/>
            <person name="Gainer-Dewar J."/>
            <person name="Goldberg J."/>
            <person name="Griggs A."/>
            <person name="Gujja S."/>
            <person name="Hansen M."/>
            <person name="Howarth C."/>
            <person name="Imamovic A."/>
            <person name="Ireland A."/>
            <person name="Larimer J."/>
            <person name="McCowan C."/>
            <person name="Murphy C."/>
            <person name="Pearson M."/>
            <person name="Poon T.W."/>
            <person name="Priest M."/>
            <person name="Roberts A."/>
            <person name="Saif S."/>
            <person name="Shea T."/>
            <person name="Sisk P."/>
            <person name="Sykes S."/>
            <person name="Wortman J."/>
            <person name="Nusbaum C."/>
            <person name="Birren B."/>
        </authorList>
    </citation>
    <scope>NUCLEOTIDE SEQUENCE [LARGE SCALE GENOMIC DNA]</scope>
    <source>
        <strain evidence="3 4">HGA0223</strain>
    </source>
</reference>
<dbReference type="Gene3D" id="3.40.109.10">
    <property type="entry name" value="NADH Oxidase"/>
    <property type="match status" value="1"/>
</dbReference>
<protein>
    <recommendedName>
        <fullName evidence="2">Nitroreductase domain-containing protein</fullName>
    </recommendedName>
</protein>
<dbReference type="InterPro" id="IPR029479">
    <property type="entry name" value="Nitroreductase"/>
</dbReference>
<dbReference type="eggNOG" id="COG0778">
    <property type="taxonomic scope" value="Bacteria"/>
</dbReference>
<gene>
    <name evidence="3" type="ORF">HMPREF1476_01669</name>
</gene>
<accession>S3BH13</accession>
<dbReference type="SUPFAM" id="SSF55469">
    <property type="entry name" value="FMN-dependent nitroreductase-like"/>
    <property type="match status" value="1"/>
</dbReference>